<proteinExistence type="predicted"/>
<dbReference type="InterPro" id="IPR015943">
    <property type="entry name" value="WD40/YVTN_repeat-like_dom_sf"/>
</dbReference>
<feature type="domain" description="Signal transduction histidine kinase subgroup 3 dimerisation and phosphoacceptor" evidence="5">
    <location>
        <begin position="815"/>
        <end position="880"/>
    </location>
</feature>
<dbReference type="CDD" id="cd16917">
    <property type="entry name" value="HATPase_UhpB-NarQ-NarX-like"/>
    <property type="match status" value="1"/>
</dbReference>
<dbReference type="PANTHER" id="PTHR43547:SF2">
    <property type="entry name" value="HYBRID SIGNAL TRANSDUCTION HISTIDINE KINASE C"/>
    <property type="match status" value="1"/>
</dbReference>
<dbReference type="Gene3D" id="2.60.40.10">
    <property type="entry name" value="Immunoglobulins"/>
    <property type="match status" value="1"/>
</dbReference>
<evidence type="ECO:0000313" key="7">
    <source>
        <dbReference type="Proteomes" id="UP001258315"/>
    </source>
</evidence>
<keyword evidence="2" id="KW-1133">Transmembrane helix</keyword>
<dbReference type="Pfam" id="PF02518">
    <property type="entry name" value="HATPase_c"/>
    <property type="match status" value="1"/>
</dbReference>
<evidence type="ECO:0000259" key="5">
    <source>
        <dbReference type="Pfam" id="PF07730"/>
    </source>
</evidence>
<keyword evidence="6" id="KW-0808">Transferase</keyword>
<dbReference type="SUPFAM" id="SSF63829">
    <property type="entry name" value="Calcium-dependent phosphotriesterase"/>
    <property type="match status" value="3"/>
</dbReference>
<dbReference type="Proteomes" id="UP001258315">
    <property type="component" value="Unassembled WGS sequence"/>
</dbReference>
<feature type="transmembrane region" description="Helical" evidence="2">
    <location>
        <begin position="779"/>
        <end position="801"/>
    </location>
</feature>
<dbReference type="InterPro" id="IPR013783">
    <property type="entry name" value="Ig-like_fold"/>
</dbReference>
<evidence type="ECO:0000256" key="2">
    <source>
        <dbReference type="SAM" id="Phobius"/>
    </source>
</evidence>
<keyword evidence="2" id="KW-0812">Transmembrane</keyword>
<dbReference type="InterPro" id="IPR036116">
    <property type="entry name" value="FN3_sf"/>
</dbReference>
<dbReference type="RefSeq" id="WP_311948718.1">
    <property type="nucleotide sequence ID" value="NZ_JAVLVU010000001.1"/>
</dbReference>
<evidence type="ECO:0000259" key="3">
    <source>
        <dbReference type="Pfam" id="PF02518"/>
    </source>
</evidence>
<dbReference type="SUPFAM" id="SSF55874">
    <property type="entry name" value="ATPase domain of HSP90 chaperone/DNA topoisomerase II/histidine kinase"/>
    <property type="match status" value="1"/>
</dbReference>
<gene>
    <name evidence="6" type="ORF">QE417_001411</name>
</gene>
<dbReference type="Gene3D" id="3.30.565.10">
    <property type="entry name" value="Histidine kinase-like ATPase, C-terminal domain"/>
    <property type="match status" value="1"/>
</dbReference>
<dbReference type="SUPFAM" id="SSF49265">
    <property type="entry name" value="Fibronectin type III"/>
    <property type="match status" value="1"/>
</dbReference>
<dbReference type="InterPro" id="IPR011110">
    <property type="entry name" value="Reg_prop"/>
</dbReference>
<name>A0ABU3GRD2_9SPHI</name>
<dbReference type="EMBL" id="JAVLVU010000001">
    <property type="protein sequence ID" value="MDT3402339.1"/>
    <property type="molecule type" value="Genomic_DNA"/>
</dbReference>
<sequence length="1026" mass="116921">MKYWILLLFIIGQPFFARAADIYFKQINVEHGLSHKKVNCILQDRRGFVWFGTEDGLNRYDGRYMVTYRYSPGSIHTLSGNIIKDLHEDNDGILWIATQDGGMTKYDYRLAPGSQFKQYRFRGAGREGIPENSINKIAEDRFGNLWLATSAHYTVRFNKTTEKFDTPVALGTRCIYTLAMTKADTLLVGRAGGGLLKINTRDLHYKYDNAYDDLYAKLPHVSITDIFMDSSRNTWIASWDKTVYRWDSQGHPDKHFQKKLRMAHLPPDDYLSFAEDSEHQIWMAGKQTGLVIYNGQDGSVRMLKHDQFVMGSLGDDHANVVYAGKDGTMWIGTENGVSVYNPLFKPFEFHKISFDHQEVMIYDFFKESGGRLLIGTNQGIFVKTPGKSKLLHIPLVYKGQALAVTKFFQDKDNRFFIGTDYTLFLFDLKDNKLTPLPNTGKDPVMKKLIGSRVVSVIRDTLDGHPVLLVSPYGHFLTYYDLKTQQWVSREDTVKQILSRYNVTDNLIRLFYRKRNNDILLATSKNGLGWWSGRRERIRYLSTAPGSRDSLSNNDVFDIKEDANGNLWISTYGGGVSYFSVKTQQFKHLQESSNLTEGMLLDQQKNLWMLCNGHVHRYCTPDRVYSCYDIPEIQHTSGLSGYLYQDGEGTVYAAGRNYFITFDPARVAKIRHDPPIYFTDFKVFQTSFNDLLYRGPIKLNYARNSIKIEFSAPEYSGDNLRYSYMLEGFDKVWIASGKRNFAEYANLRSGEYTFRVTATNWKGQSATRESVLHIVIDPPFWLTSWFIGLLVVSVCGICFAFYRNRIDGLLAQQRIRNNIAQDLHDQIGSTLSSIALYSEVAKKYSLKGDVSQLNDLLSIISDTCGETISEMSDIVWAINPKNDLLQRVFHRVKNYAEPLCNAKGIRFELDFHPTLGSANVDMPTRKNLYLILKEAINNAVKHSGCQRIRAVIDGVDHLTGLMVADDGAGFDPGDKVGQIGTDRNGLGNIYSRAAEMGATVQFNSQPGMGTTIRLWFKKPLYGMNFIP</sequence>
<dbReference type="Gene3D" id="2.130.10.10">
    <property type="entry name" value="YVTN repeat-like/Quinoprotein amine dehydrogenase"/>
    <property type="match status" value="2"/>
</dbReference>
<feature type="domain" description="Histidine kinase/HSP90-like ATPase" evidence="3">
    <location>
        <begin position="925"/>
        <end position="1017"/>
    </location>
</feature>
<evidence type="ECO:0000259" key="4">
    <source>
        <dbReference type="Pfam" id="PF07495"/>
    </source>
</evidence>
<dbReference type="PANTHER" id="PTHR43547">
    <property type="entry name" value="TWO-COMPONENT HISTIDINE KINASE"/>
    <property type="match status" value="1"/>
</dbReference>
<evidence type="ECO:0000313" key="6">
    <source>
        <dbReference type="EMBL" id="MDT3402339.1"/>
    </source>
</evidence>
<dbReference type="Pfam" id="PF07495">
    <property type="entry name" value="Y_Y_Y"/>
    <property type="match status" value="1"/>
</dbReference>
<organism evidence="6 7">
    <name type="scientific">Mucilaginibacter terrae</name>
    <dbReference type="NCBI Taxonomy" id="1955052"/>
    <lineage>
        <taxon>Bacteria</taxon>
        <taxon>Pseudomonadati</taxon>
        <taxon>Bacteroidota</taxon>
        <taxon>Sphingobacteriia</taxon>
        <taxon>Sphingobacteriales</taxon>
        <taxon>Sphingobacteriaceae</taxon>
        <taxon>Mucilaginibacter</taxon>
    </lineage>
</organism>
<dbReference type="InterPro" id="IPR011123">
    <property type="entry name" value="Y_Y_Y"/>
</dbReference>
<dbReference type="Pfam" id="PF07494">
    <property type="entry name" value="Reg_prop"/>
    <property type="match status" value="4"/>
</dbReference>
<dbReference type="GO" id="GO:0016301">
    <property type="term" value="F:kinase activity"/>
    <property type="evidence" value="ECO:0007669"/>
    <property type="project" value="UniProtKB-KW"/>
</dbReference>
<keyword evidence="1" id="KW-0597">Phosphoprotein</keyword>
<protein>
    <submittedName>
        <fullName evidence="6">Signal transduction histidine kinase/ligand-binding sensor domain-containing protein</fullName>
    </submittedName>
</protein>
<keyword evidence="2" id="KW-0472">Membrane</keyword>
<dbReference type="Pfam" id="PF07730">
    <property type="entry name" value="HisKA_3"/>
    <property type="match status" value="1"/>
</dbReference>
<dbReference type="Gene3D" id="1.20.5.1930">
    <property type="match status" value="1"/>
</dbReference>
<accession>A0ABU3GRD2</accession>
<feature type="domain" description="Two component regulator three Y" evidence="4">
    <location>
        <begin position="714"/>
        <end position="775"/>
    </location>
</feature>
<reference evidence="7" key="1">
    <citation type="submission" date="2023-07" db="EMBL/GenBank/DDBJ databases">
        <title>Functional and genomic diversity of the sorghum phyllosphere microbiome.</title>
        <authorList>
            <person name="Shade A."/>
        </authorList>
    </citation>
    <scope>NUCLEOTIDE SEQUENCE [LARGE SCALE GENOMIC DNA]</scope>
    <source>
        <strain evidence="7">SORGH_AS_0422</strain>
    </source>
</reference>
<keyword evidence="7" id="KW-1185">Reference proteome</keyword>
<dbReference type="InterPro" id="IPR036890">
    <property type="entry name" value="HATPase_C_sf"/>
</dbReference>
<comment type="caution">
    <text evidence="6">The sequence shown here is derived from an EMBL/GenBank/DDBJ whole genome shotgun (WGS) entry which is preliminary data.</text>
</comment>
<evidence type="ECO:0000256" key="1">
    <source>
        <dbReference type="ARBA" id="ARBA00022553"/>
    </source>
</evidence>
<dbReference type="InterPro" id="IPR011712">
    <property type="entry name" value="Sig_transdc_His_kin_sub3_dim/P"/>
</dbReference>
<dbReference type="InterPro" id="IPR003594">
    <property type="entry name" value="HATPase_dom"/>
</dbReference>
<keyword evidence="6" id="KW-0418">Kinase</keyword>
<dbReference type="CDD" id="cd00146">
    <property type="entry name" value="PKD"/>
    <property type="match status" value="1"/>
</dbReference>